<evidence type="ECO:0000313" key="2">
    <source>
        <dbReference type="Proteomes" id="UP000054217"/>
    </source>
</evidence>
<dbReference type="HOGENOM" id="CLU_098365_0_0_1"/>
<evidence type="ECO:0008006" key="3">
    <source>
        <dbReference type="Google" id="ProtNLM"/>
    </source>
</evidence>
<dbReference type="Proteomes" id="UP000054217">
    <property type="component" value="Unassembled WGS sequence"/>
</dbReference>
<gene>
    <name evidence="1" type="ORF">M404DRAFT_239932</name>
</gene>
<dbReference type="Gene3D" id="3.40.50.300">
    <property type="entry name" value="P-loop containing nucleotide triphosphate hydrolases"/>
    <property type="match status" value="1"/>
</dbReference>
<protein>
    <recommendedName>
        <fullName evidence="3">G domain-containing protein</fullName>
    </recommendedName>
</protein>
<dbReference type="InParanoid" id="A0A0C3N6B7"/>
<reference evidence="2" key="2">
    <citation type="submission" date="2015-01" db="EMBL/GenBank/DDBJ databases">
        <title>Evolutionary Origins and Diversification of the Mycorrhizal Mutualists.</title>
        <authorList>
            <consortium name="DOE Joint Genome Institute"/>
            <consortium name="Mycorrhizal Genomics Consortium"/>
            <person name="Kohler A."/>
            <person name="Kuo A."/>
            <person name="Nagy L.G."/>
            <person name="Floudas D."/>
            <person name="Copeland A."/>
            <person name="Barry K.W."/>
            <person name="Cichocki N."/>
            <person name="Veneault-Fourrey C."/>
            <person name="LaButti K."/>
            <person name="Lindquist E.A."/>
            <person name="Lipzen A."/>
            <person name="Lundell T."/>
            <person name="Morin E."/>
            <person name="Murat C."/>
            <person name="Riley R."/>
            <person name="Ohm R."/>
            <person name="Sun H."/>
            <person name="Tunlid A."/>
            <person name="Henrissat B."/>
            <person name="Grigoriev I.V."/>
            <person name="Hibbett D.S."/>
            <person name="Martin F."/>
        </authorList>
    </citation>
    <scope>NUCLEOTIDE SEQUENCE [LARGE SCALE GENOMIC DNA]</scope>
    <source>
        <strain evidence="2">Marx 270</strain>
    </source>
</reference>
<name>A0A0C3N6B7_PISTI</name>
<organism evidence="1 2">
    <name type="scientific">Pisolithus tinctorius Marx 270</name>
    <dbReference type="NCBI Taxonomy" id="870435"/>
    <lineage>
        <taxon>Eukaryota</taxon>
        <taxon>Fungi</taxon>
        <taxon>Dikarya</taxon>
        <taxon>Basidiomycota</taxon>
        <taxon>Agaricomycotina</taxon>
        <taxon>Agaricomycetes</taxon>
        <taxon>Agaricomycetidae</taxon>
        <taxon>Boletales</taxon>
        <taxon>Sclerodermatineae</taxon>
        <taxon>Pisolithaceae</taxon>
        <taxon>Pisolithus</taxon>
    </lineage>
</organism>
<dbReference type="AlphaFoldDB" id="A0A0C3N6B7"/>
<dbReference type="InterPro" id="IPR027417">
    <property type="entry name" value="P-loop_NTPase"/>
</dbReference>
<dbReference type="SUPFAM" id="SSF52540">
    <property type="entry name" value="P-loop containing nucleoside triphosphate hydrolases"/>
    <property type="match status" value="1"/>
</dbReference>
<dbReference type="EMBL" id="KN832043">
    <property type="protein sequence ID" value="KIN96609.1"/>
    <property type="molecule type" value="Genomic_DNA"/>
</dbReference>
<reference evidence="1 2" key="1">
    <citation type="submission" date="2014-04" db="EMBL/GenBank/DDBJ databases">
        <authorList>
            <consortium name="DOE Joint Genome Institute"/>
            <person name="Kuo A."/>
            <person name="Kohler A."/>
            <person name="Costa M.D."/>
            <person name="Nagy L.G."/>
            <person name="Floudas D."/>
            <person name="Copeland A."/>
            <person name="Barry K.W."/>
            <person name="Cichocki N."/>
            <person name="Veneault-Fourrey C."/>
            <person name="LaButti K."/>
            <person name="Lindquist E.A."/>
            <person name="Lipzen A."/>
            <person name="Lundell T."/>
            <person name="Morin E."/>
            <person name="Murat C."/>
            <person name="Sun H."/>
            <person name="Tunlid A."/>
            <person name="Henrissat B."/>
            <person name="Grigoriev I.V."/>
            <person name="Hibbett D.S."/>
            <person name="Martin F."/>
            <person name="Nordberg H.P."/>
            <person name="Cantor M.N."/>
            <person name="Hua S.X."/>
        </authorList>
    </citation>
    <scope>NUCLEOTIDE SEQUENCE [LARGE SCALE GENOMIC DNA]</scope>
    <source>
        <strain evidence="1 2">Marx 270</strain>
    </source>
</reference>
<dbReference type="OrthoDB" id="2689572at2759"/>
<sequence length="152" mass="16742">MGITCSGNVRVEDEKIVVLIGTPSSGRISFLRTLAGGRLPRAANNRMTVTVTKVDVRGNSVILLDTPDLGSLVNGREVVARDILNLVSKWLRKSRRNALTGILYFQNTDGGQAVPPDIECFSEICESNDLYASMILVATGKHWISESRRRKR</sequence>
<proteinExistence type="predicted"/>
<accession>A0A0C3N6B7</accession>
<evidence type="ECO:0000313" key="1">
    <source>
        <dbReference type="EMBL" id="KIN96609.1"/>
    </source>
</evidence>
<keyword evidence="2" id="KW-1185">Reference proteome</keyword>